<dbReference type="InterPro" id="IPR047817">
    <property type="entry name" value="ABC2_TM_bact-type"/>
</dbReference>
<keyword evidence="6 8" id="KW-1133">Transmembrane helix</keyword>
<feature type="domain" description="ABC transmembrane type-2" evidence="9">
    <location>
        <begin position="136"/>
        <end position="364"/>
    </location>
</feature>
<evidence type="ECO:0000256" key="3">
    <source>
        <dbReference type="ARBA" id="ARBA00022448"/>
    </source>
</evidence>
<gene>
    <name evidence="10" type="ORF">H8S33_16245</name>
</gene>
<accession>A0A923RLQ0</accession>
<feature type="transmembrane region" description="Helical" evidence="8">
    <location>
        <begin position="219"/>
        <end position="238"/>
    </location>
</feature>
<keyword evidence="4" id="KW-1003">Cell membrane</keyword>
<dbReference type="GO" id="GO:0140359">
    <property type="term" value="F:ABC-type transporter activity"/>
    <property type="evidence" value="ECO:0007669"/>
    <property type="project" value="InterPro"/>
</dbReference>
<protein>
    <submittedName>
        <fullName evidence="10">ABC transporter permease</fullName>
    </submittedName>
</protein>
<keyword evidence="11" id="KW-1185">Reference proteome</keyword>
<dbReference type="PANTHER" id="PTHR30294">
    <property type="entry name" value="MEMBRANE COMPONENT OF ABC TRANSPORTER YHHJ-RELATED"/>
    <property type="match status" value="1"/>
</dbReference>
<dbReference type="InterPro" id="IPR051449">
    <property type="entry name" value="ABC-2_transporter_component"/>
</dbReference>
<evidence type="ECO:0000256" key="8">
    <source>
        <dbReference type="SAM" id="Phobius"/>
    </source>
</evidence>
<sequence length="365" mass="41061">MKSVLWAQFIKDKRNPLFILLFIAASILGILLFAGGVQSPTKVTIFSEEENASEIVEKWQELLNMDSSFTFEIGTPEQAREDVTDGRIDVALKLMDMDYRLVIASELPTISLVRQHVEKVFQREAQIRAVAEAEEDENVRSKINSYLENAPFHIETRGLDGEALPNFNMSTQLLFAFTFLVAMFILGLKVNNVTHDKVSGVWNRMILSPISKVSMYSGYILYSFLITMFQIVVVLLLFKYVMNYELGDHLGLIIVISAFFVFSMISIAMLITGFVKTPEQFLSIYPSVIPLLPLISGVYMMPGTITNPVLLFIADLFPLSHAMDALMSVIFNDGRLGDIMMSLLIMLLIGVVAMGIGINMIERRK</sequence>
<dbReference type="RefSeq" id="WP_186871040.1">
    <property type="nucleotide sequence ID" value="NZ_JACOOL010000014.1"/>
</dbReference>
<dbReference type="GO" id="GO:0005886">
    <property type="term" value="C:plasma membrane"/>
    <property type="evidence" value="ECO:0007669"/>
    <property type="project" value="UniProtKB-SubCell"/>
</dbReference>
<evidence type="ECO:0000256" key="6">
    <source>
        <dbReference type="ARBA" id="ARBA00022989"/>
    </source>
</evidence>
<comment type="subcellular location">
    <subcellularLocation>
        <location evidence="1">Cell membrane</location>
        <topology evidence="1">Multi-pass membrane protein</topology>
    </subcellularLocation>
</comment>
<evidence type="ECO:0000256" key="7">
    <source>
        <dbReference type="ARBA" id="ARBA00023136"/>
    </source>
</evidence>
<name>A0A923RLQ0_9BACI</name>
<dbReference type="InterPro" id="IPR013525">
    <property type="entry name" value="ABC2_TM"/>
</dbReference>
<dbReference type="AlphaFoldDB" id="A0A923RLQ0"/>
<evidence type="ECO:0000256" key="5">
    <source>
        <dbReference type="ARBA" id="ARBA00022692"/>
    </source>
</evidence>
<evidence type="ECO:0000313" key="10">
    <source>
        <dbReference type="EMBL" id="MBC5638332.1"/>
    </source>
</evidence>
<dbReference type="PANTHER" id="PTHR30294:SF29">
    <property type="entry name" value="MULTIDRUG ABC TRANSPORTER PERMEASE YBHS-RELATED"/>
    <property type="match status" value="1"/>
</dbReference>
<proteinExistence type="inferred from homology"/>
<feature type="transmembrane region" description="Helical" evidence="8">
    <location>
        <begin position="343"/>
        <end position="361"/>
    </location>
</feature>
<evidence type="ECO:0000259" key="9">
    <source>
        <dbReference type="PROSITE" id="PS51012"/>
    </source>
</evidence>
<feature type="transmembrane region" description="Helical" evidence="8">
    <location>
        <begin position="250"/>
        <end position="275"/>
    </location>
</feature>
<keyword evidence="7 8" id="KW-0472">Membrane</keyword>
<comment type="similarity">
    <text evidence="2">Belongs to the ABC-2 integral membrane protein family.</text>
</comment>
<dbReference type="Proteomes" id="UP000637359">
    <property type="component" value="Unassembled WGS sequence"/>
</dbReference>
<comment type="caution">
    <text evidence="10">The sequence shown here is derived from an EMBL/GenBank/DDBJ whole genome shotgun (WGS) entry which is preliminary data.</text>
</comment>
<organism evidence="10 11">
    <name type="scientific">Ornithinibacillus hominis</name>
    <dbReference type="NCBI Taxonomy" id="2763055"/>
    <lineage>
        <taxon>Bacteria</taxon>
        <taxon>Bacillati</taxon>
        <taxon>Bacillota</taxon>
        <taxon>Bacilli</taxon>
        <taxon>Bacillales</taxon>
        <taxon>Bacillaceae</taxon>
        <taxon>Ornithinibacillus</taxon>
    </lineage>
</organism>
<feature type="transmembrane region" description="Helical" evidence="8">
    <location>
        <begin position="17"/>
        <end position="37"/>
    </location>
</feature>
<evidence type="ECO:0000256" key="2">
    <source>
        <dbReference type="ARBA" id="ARBA00007783"/>
    </source>
</evidence>
<reference evidence="10" key="1">
    <citation type="submission" date="2020-08" db="EMBL/GenBank/DDBJ databases">
        <title>Genome public.</title>
        <authorList>
            <person name="Liu C."/>
            <person name="Sun Q."/>
        </authorList>
    </citation>
    <scope>NUCLEOTIDE SEQUENCE</scope>
    <source>
        <strain evidence="10">BX22</strain>
    </source>
</reference>
<evidence type="ECO:0000313" key="11">
    <source>
        <dbReference type="Proteomes" id="UP000637359"/>
    </source>
</evidence>
<keyword evidence="5 8" id="KW-0812">Transmembrane</keyword>
<dbReference type="Pfam" id="PF12698">
    <property type="entry name" value="ABC2_membrane_3"/>
    <property type="match status" value="1"/>
</dbReference>
<feature type="transmembrane region" description="Helical" evidence="8">
    <location>
        <begin position="281"/>
        <end position="302"/>
    </location>
</feature>
<keyword evidence="3" id="KW-0813">Transport</keyword>
<evidence type="ECO:0000256" key="4">
    <source>
        <dbReference type="ARBA" id="ARBA00022475"/>
    </source>
</evidence>
<evidence type="ECO:0000256" key="1">
    <source>
        <dbReference type="ARBA" id="ARBA00004651"/>
    </source>
</evidence>
<dbReference type="EMBL" id="JACOOL010000014">
    <property type="protein sequence ID" value="MBC5638332.1"/>
    <property type="molecule type" value="Genomic_DNA"/>
</dbReference>
<dbReference type="PROSITE" id="PS51012">
    <property type="entry name" value="ABC_TM2"/>
    <property type="match status" value="1"/>
</dbReference>
<feature type="transmembrane region" description="Helical" evidence="8">
    <location>
        <begin position="173"/>
        <end position="190"/>
    </location>
</feature>